<dbReference type="Gene3D" id="3.30.420.10">
    <property type="entry name" value="Ribonuclease H-like superfamily/Ribonuclease H"/>
    <property type="match status" value="1"/>
</dbReference>
<evidence type="ECO:0000259" key="1">
    <source>
        <dbReference type="PROSITE" id="PS50994"/>
    </source>
</evidence>
<gene>
    <name evidence="2" type="ORF">SAMN05421730_11011</name>
</gene>
<dbReference type="NCBIfam" id="NF033516">
    <property type="entry name" value="transpos_IS3"/>
    <property type="match status" value="1"/>
</dbReference>
<dbReference type="STRING" id="1619234.SAMN05421730_11011"/>
<dbReference type="InterPro" id="IPR036397">
    <property type="entry name" value="RNaseH_sf"/>
</dbReference>
<dbReference type="InterPro" id="IPR001584">
    <property type="entry name" value="Integrase_cat-core"/>
</dbReference>
<dbReference type="SUPFAM" id="SSF53098">
    <property type="entry name" value="Ribonuclease H-like"/>
    <property type="match status" value="1"/>
</dbReference>
<dbReference type="PROSITE" id="PS50994">
    <property type="entry name" value="INTEGRASE"/>
    <property type="match status" value="1"/>
</dbReference>
<keyword evidence="3" id="KW-1185">Reference proteome</keyword>
<reference evidence="2 3" key="1">
    <citation type="submission" date="2016-09" db="EMBL/GenBank/DDBJ databases">
        <authorList>
            <person name="Capua I."/>
            <person name="De Benedictis P."/>
            <person name="Joannis T."/>
            <person name="Lombin L.H."/>
            <person name="Cattoli G."/>
        </authorList>
    </citation>
    <scope>NUCLEOTIDE SEQUENCE [LARGE SCALE GENOMIC DNA]</scope>
    <source>
        <strain evidence="2 3">GluBS11</strain>
    </source>
</reference>
<dbReference type="Pfam" id="PF13565">
    <property type="entry name" value="HTH_32"/>
    <property type="match status" value="1"/>
</dbReference>
<accession>A0A1D3TZK9</accession>
<evidence type="ECO:0000313" key="2">
    <source>
        <dbReference type="EMBL" id="SCQ00034.1"/>
    </source>
</evidence>
<dbReference type="SUPFAM" id="SSF46689">
    <property type="entry name" value="Homeodomain-like"/>
    <property type="match status" value="1"/>
</dbReference>
<proteinExistence type="predicted"/>
<dbReference type="Pfam" id="PF00665">
    <property type="entry name" value="rve"/>
    <property type="match status" value="1"/>
</dbReference>
<dbReference type="GO" id="GO:0015074">
    <property type="term" value="P:DNA integration"/>
    <property type="evidence" value="ECO:0007669"/>
    <property type="project" value="InterPro"/>
</dbReference>
<dbReference type="AlphaFoldDB" id="A0A1D3TZK9"/>
<dbReference type="PANTHER" id="PTHR46889:SF5">
    <property type="entry name" value="INTEGRASE PROTEIN"/>
    <property type="match status" value="1"/>
</dbReference>
<dbReference type="RefSeq" id="WP_091237182.1">
    <property type="nucleotide sequence ID" value="NZ_FMKA01000101.1"/>
</dbReference>
<dbReference type="InterPro" id="IPR048020">
    <property type="entry name" value="Transpos_IS3"/>
</dbReference>
<dbReference type="InterPro" id="IPR009057">
    <property type="entry name" value="Homeodomain-like_sf"/>
</dbReference>
<sequence length="361" mass="41182">MISASGRSKAVELIDEAVISGARLPKACTELGITERTYYRWIKLNKKTGSYEDLRPTAERPEPANKLSAQERQRIINTVNQSEFASMPPCEIVPALADQGEYIASESTFYRILRENNMQHHRGRTEEPVHRPISTHVATAPNQIWMWDITYLNGPVKGMFYYLYLISDLFSRDIVGWEVWEEESAELASMLIKRTTLAQKVLSTQPLVLHSDNGSPMKGATMLATLYQLGITPSNSRPRVSNDNPYAESLFKTLKYRPNYQPKGFGSLGEARLWCSNFVNWYRYDHHHSGIKFLTPAQRHNGEGATIMKKRQEVYEAAKSLHPERWNGRTTRDWTLPDQVYLNPEKATIEPDVTETAQAAS</sequence>
<dbReference type="InterPro" id="IPR012337">
    <property type="entry name" value="RNaseH-like_sf"/>
</dbReference>
<evidence type="ECO:0000313" key="3">
    <source>
        <dbReference type="Proteomes" id="UP000199315"/>
    </source>
</evidence>
<dbReference type="EMBL" id="FMKA01000101">
    <property type="protein sequence ID" value="SCQ00034.1"/>
    <property type="molecule type" value="Genomic_DNA"/>
</dbReference>
<dbReference type="Proteomes" id="UP000199315">
    <property type="component" value="Unassembled WGS sequence"/>
</dbReference>
<protein>
    <submittedName>
        <fullName evidence="2">Putative transposase</fullName>
    </submittedName>
</protein>
<dbReference type="GO" id="GO:0003676">
    <property type="term" value="F:nucleic acid binding"/>
    <property type="evidence" value="ECO:0007669"/>
    <property type="project" value="InterPro"/>
</dbReference>
<dbReference type="InterPro" id="IPR050900">
    <property type="entry name" value="Transposase_IS3/IS150/IS904"/>
</dbReference>
<organism evidence="2 3">
    <name type="scientific">Anaerobium acetethylicum</name>
    <dbReference type="NCBI Taxonomy" id="1619234"/>
    <lineage>
        <taxon>Bacteria</taxon>
        <taxon>Bacillati</taxon>
        <taxon>Bacillota</taxon>
        <taxon>Clostridia</taxon>
        <taxon>Lachnospirales</taxon>
        <taxon>Lachnospiraceae</taxon>
        <taxon>Anaerobium</taxon>
    </lineage>
</organism>
<feature type="domain" description="Integrase catalytic" evidence="1">
    <location>
        <begin position="137"/>
        <end position="304"/>
    </location>
</feature>
<dbReference type="PANTHER" id="PTHR46889">
    <property type="entry name" value="TRANSPOSASE INSF FOR INSERTION SEQUENCE IS3B-RELATED"/>
    <property type="match status" value="1"/>
</dbReference>
<name>A0A1D3TZK9_9FIRM</name>